<evidence type="ECO:0000256" key="2">
    <source>
        <dbReference type="ARBA" id="ARBA00022723"/>
    </source>
</evidence>
<reference evidence="6 7" key="1">
    <citation type="submission" date="2019-02" db="EMBL/GenBank/DDBJ databases">
        <title>Kribbella capetownensis sp. nov. and Kribbella speibonae sp. nov., isolated from soil.</title>
        <authorList>
            <person name="Curtis S.M."/>
            <person name="Norton I."/>
            <person name="Everest G.J."/>
            <person name="Meyers P.R."/>
        </authorList>
    </citation>
    <scope>NUCLEOTIDE SEQUENCE [LARGE SCALE GENOMIC DNA]</scope>
    <source>
        <strain evidence="6 7">KCTC 29219</strain>
    </source>
</reference>
<dbReference type="Pfam" id="PF00884">
    <property type="entry name" value="Sulfatase"/>
    <property type="match status" value="1"/>
</dbReference>
<dbReference type="InterPro" id="IPR024607">
    <property type="entry name" value="Sulfatase_CS"/>
</dbReference>
<dbReference type="Proteomes" id="UP000292346">
    <property type="component" value="Unassembled WGS sequence"/>
</dbReference>
<evidence type="ECO:0000256" key="1">
    <source>
        <dbReference type="ARBA" id="ARBA00008779"/>
    </source>
</evidence>
<dbReference type="CDD" id="cd16025">
    <property type="entry name" value="PAS_like"/>
    <property type="match status" value="1"/>
</dbReference>
<dbReference type="RefSeq" id="WP_131334872.1">
    <property type="nucleotide sequence ID" value="NZ_SJJZ01000001.1"/>
</dbReference>
<dbReference type="EMBL" id="SJJZ01000001">
    <property type="protein sequence ID" value="TCC10458.1"/>
    <property type="molecule type" value="Genomic_DNA"/>
</dbReference>
<dbReference type="Gene3D" id="3.40.720.10">
    <property type="entry name" value="Alkaline Phosphatase, subunit A"/>
    <property type="match status" value="1"/>
</dbReference>
<keyword evidence="3" id="KW-0378">Hydrolase</keyword>
<dbReference type="InterPro" id="IPR000917">
    <property type="entry name" value="Sulfatase_N"/>
</dbReference>
<dbReference type="PROSITE" id="PS00523">
    <property type="entry name" value="SULFATASE_1"/>
    <property type="match status" value="1"/>
</dbReference>
<comment type="caution">
    <text evidence="6">The sequence shown here is derived from an EMBL/GenBank/DDBJ whole genome shotgun (WGS) entry which is preliminary data.</text>
</comment>
<sequence>MGKSFRGVVNTDIRDSVPDWSPFEPPKAPEGAASVVYIVLDDVGFSAMGCYGGPVETPNIERIAGAGVRYTQWHTTALCSPTRSCLLTGRNHTRNGMACITECASGFPNANGVIPPENGQIQEILGAHGWNTYMVGKWHLCPEAEMNLASSRRNWPSGRGFERWYGFLGAETNQWYPDLVYDNHPVDPPSSPEEGYHLTEDLTDRALEFITDAKVMAPEKPFFLYYAPGACHAPHHAPKEWIDRFRGRFDMGYEVLREQTLARQKEMGIVPADTNLPPLNPIGTPESRTGPNGQPYPALDYTRPWDSLSGEEQRLFSRMAEVYAGFLAHADAQIGRLLDYLEETGQSENTMIIVVSDNGASGEGGPNGSVNENKLCNGIPDDLQENLAKLDELGSPATYNHYPNGWAMAFNTPFKMWKRYEFEGGTSDPCIISWPRGVAAKGELREQYHHAIDIVPTILDALGVEPPATIGGHQQSRFDGVSMRYSFDSAPLPSARQTQFYSMLGSRSIWHQGWKAVTTHPTISGWSNFGNDTWELYHTDVDRSELHDLAAQEPERLRDLINLWYAEAGANDAFPLDDRGPLELITTPRPVLSPARNRYIYYPGVADVPESQAVSIRNRSYAIAAVVEIPASGAQGVLFAHGSRFGGHTLYVKDNRLHYVYSFVGSLEQKIVADEQLPTGEELILSAAFEKDGEDPPGVAVGTLSLFHGDVKVGEGRIKTQPGKFSLAGDGLCVGRDSSDPVTQDYPGEAPHRFTGGTIKRVAVDVSGDPYVDLEREAVAMMSRE</sequence>
<dbReference type="InterPro" id="IPR017850">
    <property type="entry name" value="Alkaline_phosphatase_core_sf"/>
</dbReference>
<keyword evidence="4" id="KW-0106">Calcium</keyword>
<evidence type="ECO:0000256" key="3">
    <source>
        <dbReference type="ARBA" id="ARBA00022801"/>
    </source>
</evidence>
<evidence type="ECO:0000313" key="7">
    <source>
        <dbReference type="Proteomes" id="UP000292346"/>
    </source>
</evidence>
<organism evidence="6 7">
    <name type="scientific">Kribbella soli</name>
    <dbReference type="NCBI Taxonomy" id="1124743"/>
    <lineage>
        <taxon>Bacteria</taxon>
        <taxon>Bacillati</taxon>
        <taxon>Actinomycetota</taxon>
        <taxon>Actinomycetes</taxon>
        <taxon>Propionibacteriales</taxon>
        <taxon>Kribbellaceae</taxon>
        <taxon>Kribbella</taxon>
    </lineage>
</organism>
<keyword evidence="7" id="KW-1185">Reference proteome</keyword>
<proteinExistence type="inferred from homology"/>
<name>A0A4R0HJT9_9ACTN</name>
<evidence type="ECO:0000256" key="4">
    <source>
        <dbReference type="ARBA" id="ARBA00022837"/>
    </source>
</evidence>
<comment type="similarity">
    <text evidence="1">Belongs to the sulfatase family.</text>
</comment>
<feature type="domain" description="Sulfatase N-terminal" evidence="5">
    <location>
        <begin position="35"/>
        <end position="464"/>
    </location>
</feature>
<dbReference type="Gene3D" id="3.30.1120.10">
    <property type="match status" value="1"/>
</dbReference>
<evidence type="ECO:0000259" key="5">
    <source>
        <dbReference type="Pfam" id="PF00884"/>
    </source>
</evidence>
<dbReference type="OrthoDB" id="9777306at2"/>
<dbReference type="AlphaFoldDB" id="A0A4R0HJT9"/>
<dbReference type="GO" id="GO:0016787">
    <property type="term" value="F:hydrolase activity"/>
    <property type="evidence" value="ECO:0007669"/>
    <property type="project" value="UniProtKB-KW"/>
</dbReference>
<dbReference type="GO" id="GO:0046872">
    <property type="term" value="F:metal ion binding"/>
    <property type="evidence" value="ECO:0007669"/>
    <property type="project" value="UniProtKB-KW"/>
</dbReference>
<protein>
    <submittedName>
        <fullName evidence="6">Arylsulfatase</fullName>
    </submittedName>
</protein>
<dbReference type="PANTHER" id="PTHR42693:SF43">
    <property type="entry name" value="BLL2667 PROTEIN"/>
    <property type="match status" value="1"/>
</dbReference>
<dbReference type="PANTHER" id="PTHR42693">
    <property type="entry name" value="ARYLSULFATASE FAMILY MEMBER"/>
    <property type="match status" value="1"/>
</dbReference>
<evidence type="ECO:0000313" key="6">
    <source>
        <dbReference type="EMBL" id="TCC10458.1"/>
    </source>
</evidence>
<gene>
    <name evidence="6" type="ORF">E0H45_03835</name>
</gene>
<accession>A0A4R0HJT9</accession>
<dbReference type="InterPro" id="IPR050738">
    <property type="entry name" value="Sulfatase"/>
</dbReference>
<dbReference type="SUPFAM" id="SSF53649">
    <property type="entry name" value="Alkaline phosphatase-like"/>
    <property type="match status" value="1"/>
</dbReference>
<keyword evidence="2" id="KW-0479">Metal-binding</keyword>